<feature type="binding site" evidence="5">
    <location>
        <position position="121"/>
    </location>
    <ligand>
        <name>Mg(2+)</name>
        <dbReference type="ChEBI" id="CHEBI:18420"/>
    </ligand>
</feature>
<proteinExistence type="inferred from homology"/>
<gene>
    <name evidence="5 6" type="primary">panB</name>
    <name evidence="6" type="ORF">GXW71_18195</name>
</gene>
<evidence type="ECO:0000313" key="6">
    <source>
        <dbReference type="EMBL" id="MBR0666298.1"/>
    </source>
</evidence>
<dbReference type="GO" id="GO:0003864">
    <property type="term" value="F:3-methyl-2-oxobutanoate hydroxymethyltransferase activity"/>
    <property type="evidence" value="ECO:0007669"/>
    <property type="project" value="UniProtKB-EC"/>
</dbReference>
<comment type="subcellular location">
    <subcellularLocation>
        <location evidence="5">Cytoplasm</location>
    </subcellularLocation>
</comment>
<sequence length="271" mass="28454">MAYLQDGKPIRLGDFARMAAKGEKIASLTCYDSSFAALLDRSGVELFLVGDSMGNVLQGHGSTLPVTLEQVEYHTASVLRGTRRAMVMADLPFGSYQESREQAFRSAARLMAAGAHMVKIEGGAWLAETVRFLVERGIPVCAHIGLTPQSVNTLGGYRVQGARPEGAARLEADAKALEEAGAALCVIEMVPAALGAAITAACPRMPTIGIGAGPDCAGQILVLHDMIGVYPGRTARFTKDFLAGAGSIDAAIAAYVAAVKEGRFPAPEHCY</sequence>
<dbReference type="InterPro" id="IPR003700">
    <property type="entry name" value="Pantoate_hydroxy_MeTrfase"/>
</dbReference>
<comment type="subunit">
    <text evidence="2 5">Homodecamer; pentamer of dimers.</text>
</comment>
<reference evidence="7" key="1">
    <citation type="journal article" date="2021" name="Syst. Appl. Microbiol.">
        <title>Roseomonas hellenica sp. nov., isolated from roots of wild-growing Alkanna tinctoria.</title>
        <authorList>
            <person name="Rat A."/>
            <person name="Naranjo H.D."/>
            <person name="Lebbe L."/>
            <person name="Cnockaert M."/>
            <person name="Krigas N."/>
            <person name="Grigoriadou K."/>
            <person name="Maloupa E."/>
            <person name="Willems A."/>
        </authorList>
    </citation>
    <scope>NUCLEOTIDE SEQUENCE [LARGE SCALE GENOMIC DNA]</scope>
    <source>
        <strain evidence="7">LMG 31523</strain>
    </source>
</reference>
<feature type="binding site" evidence="5">
    <location>
        <position position="90"/>
    </location>
    <ligand>
        <name>3-methyl-2-oxobutanoate</name>
        <dbReference type="ChEBI" id="CHEBI:11851"/>
    </ligand>
</feature>
<dbReference type="PANTHER" id="PTHR20881:SF0">
    <property type="entry name" value="3-METHYL-2-OXOBUTANOATE HYDROXYMETHYLTRANSFERASE"/>
    <property type="match status" value="1"/>
</dbReference>
<dbReference type="RefSeq" id="WP_211853974.1">
    <property type="nucleotide sequence ID" value="NZ_JAAGBB010000022.1"/>
</dbReference>
<feature type="binding site" evidence="5">
    <location>
        <begin position="51"/>
        <end position="52"/>
    </location>
    <ligand>
        <name>3-methyl-2-oxobutanoate</name>
        <dbReference type="ChEBI" id="CHEBI:11851"/>
    </ligand>
</feature>
<dbReference type="PANTHER" id="PTHR20881">
    <property type="entry name" value="3-METHYL-2-OXOBUTANOATE HYDROXYMETHYLTRANSFERASE"/>
    <property type="match status" value="1"/>
</dbReference>
<feature type="binding site" evidence="5">
    <location>
        <position position="119"/>
    </location>
    <ligand>
        <name>3-methyl-2-oxobutanoate</name>
        <dbReference type="ChEBI" id="CHEBI:11851"/>
    </ligand>
</feature>
<dbReference type="SUPFAM" id="SSF51621">
    <property type="entry name" value="Phosphoenolpyruvate/pyruvate domain"/>
    <property type="match status" value="1"/>
</dbReference>
<keyword evidence="4 5" id="KW-0808">Transferase</keyword>
<dbReference type="Pfam" id="PF02548">
    <property type="entry name" value="Pantoate_transf"/>
    <property type="match status" value="1"/>
</dbReference>
<feature type="active site" description="Proton acceptor" evidence="5">
    <location>
        <position position="188"/>
    </location>
</feature>
<evidence type="ECO:0000313" key="7">
    <source>
        <dbReference type="Proteomes" id="UP001196870"/>
    </source>
</evidence>
<keyword evidence="7" id="KW-1185">Reference proteome</keyword>
<comment type="similarity">
    <text evidence="1 5">Belongs to the PanB family.</text>
</comment>
<evidence type="ECO:0000256" key="3">
    <source>
        <dbReference type="ARBA" id="ARBA00022655"/>
    </source>
</evidence>
<dbReference type="EMBL" id="JAAGBB010000022">
    <property type="protein sequence ID" value="MBR0666298.1"/>
    <property type="molecule type" value="Genomic_DNA"/>
</dbReference>
<evidence type="ECO:0000256" key="4">
    <source>
        <dbReference type="ARBA" id="ARBA00022679"/>
    </source>
</evidence>
<dbReference type="CDD" id="cd06557">
    <property type="entry name" value="KPHMT-like"/>
    <property type="match status" value="1"/>
</dbReference>
<feature type="binding site" evidence="5">
    <location>
        <position position="51"/>
    </location>
    <ligand>
        <name>Mg(2+)</name>
        <dbReference type="ChEBI" id="CHEBI:18420"/>
    </ligand>
</feature>
<comment type="cofactor">
    <cofactor evidence="5">
        <name>Mg(2+)</name>
        <dbReference type="ChEBI" id="CHEBI:18420"/>
    </cofactor>
    <text evidence="5">Binds 1 Mg(2+) ion per subunit.</text>
</comment>
<dbReference type="PIRSF" id="PIRSF000388">
    <property type="entry name" value="Pantoate_hydroxy_MeTrfase"/>
    <property type="match status" value="1"/>
</dbReference>
<name>A0ABS5F165_9PROT</name>
<evidence type="ECO:0000256" key="2">
    <source>
        <dbReference type="ARBA" id="ARBA00011424"/>
    </source>
</evidence>
<keyword evidence="5" id="KW-0479">Metal-binding</keyword>
<organism evidence="6 7">
    <name type="scientific">Plastoroseomonas hellenica</name>
    <dbReference type="NCBI Taxonomy" id="2687306"/>
    <lineage>
        <taxon>Bacteria</taxon>
        <taxon>Pseudomonadati</taxon>
        <taxon>Pseudomonadota</taxon>
        <taxon>Alphaproteobacteria</taxon>
        <taxon>Acetobacterales</taxon>
        <taxon>Acetobacteraceae</taxon>
        <taxon>Plastoroseomonas</taxon>
    </lineage>
</organism>
<dbReference type="EC" id="2.1.2.11" evidence="5"/>
<comment type="caution">
    <text evidence="6">The sequence shown here is derived from an EMBL/GenBank/DDBJ whole genome shotgun (WGS) entry which is preliminary data.</text>
</comment>
<protein>
    <recommendedName>
        <fullName evidence="5">3-methyl-2-oxobutanoate hydroxymethyltransferase</fullName>
        <ecNumber evidence="5">2.1.2.11</ecNumber>
    </recommendedName>
    <alternativeName>
        <fullName evidence="5">Ketopantoate hydroxymethyltransferase</fullName>
        <shortName evidence="5">KPHMT</shortName>
    </alternativeName>
</protein>
<dbReference type="InterPro" id="IPR040442">
    <property type="entry name" value="Pyrv_kinase-like_dom_sf"/>
</dbReference>
<comment type="catalytic activity">
    <reaction evidence="5">
        <text>(6R)-5,10-methylene-5,6,7,8-tetrahydrofolate + 3-methyl-2-oxobutanoate + H2O = 2-dehydropantoate + (6S)-5,6,7,8-tetrahydrofolate</text>
        <dbReference type="Rhea" id="RHEA:11824"/>
        <dbReference type="ChEBI" id="CHEBI:11561"/>
        <dbReference type="ChEBI" id="CHEBI:11851"/>
        <dbReference type="ChEBI" id="CHEBI:15377"/>
        <dbReference type="ChEBI" id="CHEBI:15636"/>
        <dbReference type="ChEBI" id="CHEBI:57453"/>
        <dbReference type="EC" id="2.1.2.11"/>
    </reaction>
</comment>
<dbReference type="NCBIfam" id="TIGR00222">
    <property type="entry name" value="panB"/>
    <property type="match status" value="1"/>
</dbReference>
<accession>A0ABS5F165</accession>
<keyword evidence="5" id="KW-0963">Cytoplasm</keyword>
<dbReference type="Proteomes" id="UP001196870">
    <property type="component" value="Unassembled WGS sequence"/>
</dbReference>
<dbReference type="InterPro" id="IPR015813">
    <property type="entry name" value="Pyrv/PenolPyrv_kinase-like_dom"/>
</dbReference>
<comment type="pathway">
    <text evidence="5">Cofactor biosynthesis; (R)-pantothenate biosynthesis; (R)-pantoate from 3-methyl-2-oxobutanoate: step 1/2.</text>
</comment>
<dbReference type="NCBIfam" id="NF001452">
    <property type="entry name" value="PRK00311.1"/>
    <property type="match status" value="1"/>
</dbReference>
<feature type="binding site" evidence="5">
    <location>
        <position position="90"/>
    </location>
    <ligand>
        <name>Mg(2+)</name>
        <dbReference type="ChEBI" id="CHEBI:18420"/>
    </ligand>
</feature>
<evidence type="ECO:0000256" key="5">
    <source>
        <dbReference type="HAMAP-Rule" id="MF_00156"/>
    </source>
</evidence>
<dbReference type="HAMAP" id="MF_00156">
    <property type="entry name" value="PanB"/>
    <property type="match status" value="1"/>
</dbReference>
<keyword evidence="3 5" id="KW-0566">Pantothenate biosynthesis</keyword>
<evidence type="ECO:0000256" key="1">
    <source>
        <dbReference type="ARBA" id="ARBA00008676"/>
    </source>
</evidence>
<dbReference type="Gene3D" id="3.20.20.60">
    <property type="entry name" value="Phosphoenolpyruvate-binding domains"/>
    <property type="match status" value="1"/>
</dbReference>
<comment type="function">
    <text evidence="5">Catalyzes the reversible reaction in which hydroxymethyl group from 5,10-methylenetetrahydrofolate is transferred onto alpha-ketoisovalerate to form ketopantoate.</text>
</comment>
<keyword evidence="5" id="KW-0460">Magnesium</keyword>